<keyword evidence="1" id="KW-1133">Transmembrane helix</keyword>
<keyword evidence="1" id="KW-0812">Transmembrane</keyword>
<evidence type="ECO:0000313" key="3">
    <source>
        <dbReference type="Proteomes" id="UP000315711"/>
    </source>
</evidence>
<keyword evidence="3" id="KW-1185">Reference proteome</keyword>
<protein>
    <submittedName>
        <fullName evidence="2">Uncharacterized protein</fullName>
    </submittedName>
</protein>
<dbReference type="AlphaFoldDB" id="A0A562QK49"/>
<dbReference type="EMBL" id="VLKZ01000004">
    <property type="protein sequence ID" value="TWI57085.1"/>
    <property type="molecule type" value="Genomic_DNA"/>
</dbReference>
<organism evidence="2 3">
    <name type="scientific">Halalkalibacter nanhaiisediminis</name>
    <dbReference type="NCBI Taxonomy" id="688079"/>
    <lineage>
        <taxon>Bacteria</taxon>
        <taxon>Bacillati</taxon>
        <taxon>Bacillota</taxon>
        <taxon>Bacilli</taxon>
        <taxon>Bacillales</taxon>
        <taxon>Bacillaceae</taxon>
        <taxon>Halalkalibacter</taxon>
    </lineage>
</organism>
<evidence type="ECO:0000313" key="2">
    <source>
        <dbReference type="EMBL" id="TWI57085.1"/>
    </source>
</evidence>
<feature type="transmembrane region" description="Helical" evidence="1">
    <location>
        <begin position="21"/>
        <end position="43"/>
    </location>
</feature>
<sequence length="67" mass="8173">MIRRHFHKFHHHPRPSFWWKVRGILVQILLPLIFFQLIRTLLLPTTFDVILLTLMIVLYCALLLRLL</sequence>
<feature type="transmembrane region" description="Helical" evidence="1">
    <location>
        <begin position="49"/>
        <end position="66"/>
    </location>
</feature>
<name>A0A562QK49_9BACI</name>
<keyword evidence="1" id="KW-0472">Membrane</keyword>
<gene>
    <name evidence="2" type="ORF">IQ10_01788</name>
</gene>
<reference evidence="2 3" key="1">
    <citation type="journal article" date="2015" name="Stand. Genomic Sci.">
        <title>Genomic Encyclopedia of Bacterial and Archaeal Type Strains, Phase III: the genomes of soil and plant-associated and newly described type strains.</title>
        <authorList>
            <person name="Whitman W.B."/>
            <person name="Woyke T."/>
            <person name="Klenk H.P."/>
            <person name="Zhou Y."/>
            <person name="Lilburn T.G."/>
            <person name="Beck B.J."/>
            <person name="De Vos P."/>
            <person name="Vandamme P."/>
            <person name="Eisen J.A."/>
            <person name="Garrity G."/>
            <person name="Hugenholtz P."/>
            <person name="Kyrpides N.C."/>
        </authorList>
    </citation>
    <scope>NUCLEOTIDE SEQUENCE [LARGE SCALE GENOMIC DNA]</scope>
    <source>
        <strain evidence="2 3">CGMCC 1.10116</strain>
    </source>
</reference>
<evidence type="ECO:0000256" key="1">
    <source>
        <dbReference type="SAM" id="Phobius"/>
    </source>
</evidence>
<dbReference type="Proteomes" id="UP000315711">
    <property type="component" value="Unassembled WGS sequence"/>
</dbReference>
<proteinExistence type="predicted"/>
<comment type="caution">
    <text evidence="2">The sequence shown here is derived from an EMBL/GenBank/DDBJ whole genome shotgun (WGS) entry which is preliminary data.</text>
</comment>
<accession>A0A562QK49</accession>